<feature type="compositionally biased region" description="Basic and acidic residues" evidence="1">
    <location>
        <begin position="139"/>
        <end position="154"/>
    </location>
</feature>
<dbReference type="SMART" id="SM00546">
    <property type="entry name" value="CUE"/>
    <property type="match status" value="1"/>
</dbReference>
<dbReference type="InterPro" id="IPR006644">
    <property type="entry name" value="Cadg"/>
</dbReference>
<dbReference type="GeneID" id="63789493"/>
<feature type="compositionally biased region" description="Polar residues" evidence="1">
    <location>
        <begin position="1005"/>
        <end position="1023"/>
    </location>
</feature>
<keyword evidence="5" id="KW-1185">Reference proteome</keyword>
<evidence type="ECO:0000313" key="5">
    <source>
        <dbReference type="Proteomes" id="UP000249363"/>
    </source>
</evidence>
<dbReference type="FunFam" id="1.10.8.10:FF:000064">
    <property type="entry name" value="Similar to CUE domain-containing protein"/>
    <property type="match status" value="1"/>
</dbReference>
<feature type="region of interest" description="Disordered" evidence="1">
    <location>
        <begin position="1328"/>
        <end position="1360"/>
    </location>
</feature>
<dbReference type="GO" id="GO:0006511">
    <property type="term" value="P:ubiquitin-dependent protein catabolic process"/>
    <property type="evidence" value="ECO:0007669"/>
    <property type="project" value="TreeGrafter"/>
</dbReference>
<dbReference type="OrthoDB" id="10264738at2759"/>
<dbReference type="InterPro" id="IPR013783">
    <property type="entry name" value="Ig-like_fold"/>
</dbReference>
<feature type="compositionally biased region" description="Polar residues" evidence="1">
    <location>
        <begin position="1140"/>
        <end position="1149"/>
    </location>
</feature>
<comment type="caution">
    <text evidence="4">The sequence shown here is derived from an EMBL/GenBank/DDBJ whole genome shotgun (WGS) entry which is preliminary data.</text>
</comment>
<dbReference type="Gene3D" id="2.60.40.10">
    <property type="entry name" value="Immunoglobulins"/>
    <property type="match status" value="4"/>
</dbReference>
<evidence type="ECO:0000256" key="2">
    <source>
        <dbReference type="SAM" id="Phobius"/>
    </source>
</evidence>
<feature type="compositionally biased region" description="Polar residues" evidence="1">
    <location>
        <begin position="155"/>
        <end position="169"/>
    </location>
</feature>
<dbReference type="GO" id="GO:0031624">
    <property type="term" value="F:ubiquitin conjugating enzyme binding"/>
    <property type="evidence" value="ECO:0007669"/>
    <property type="project" value="TreeGrafter"/>
</dbReference>
<dbReference type="PANTHER" id="PTHR16461:SF5">
    <property type="entry name" value="TOLL-INTERACTING PROTEIN"/>
    <property type="match status" value="1"/>
</dbReference>
<dbReference type="Proteomes" id="UP000249363">
    <property type="component" value="Unassembled WGS sequence"/>
</dbReference>
<keyword evidence="2" id="KW-0812">Transmembrane</keyword>
<accession>A0A364KL46</accession>
<feature type="compositionally biased region" description="Basic and acidic residues" evidence="1">
    <location>
        <begin position="62"/>
        <end position="75"/>
    </location>
</feature>
<feature type="compositionally biased region" description="Pro residues" evidence="1">
    <location>
        <begin position="116"/>
        <end position="128"/>
    </location>
</feature>
<dbReference type="GO" id="GO:0005737">
    <property type="term" value="C:cytoplasm"/>
    <property type="evidence" value="ECO:0007669"/>
    <property type="project" value="TreeGrafter"/>
</dbReference>
<feature type="region of interest" description="Disordered" evidence="1">
    <location>
        <begin position="106"/>
        <end position="187"/>
    </location>
</feature>
<feature type="region of interest" description="Disordered" evidence="1">
    <location>
        <begin position="1001"/>
        <end position="1065"/>
    </location>
</feature>
<dbReference type="InterPro" id="IPR015919">
    <property type="entry name" value="Cadherin-like_sf"/>
</dbReference>
<sequence length="1415" mass="154381">MSDEGKVQTPTKYSGGANNSNPESPTTARPLDFDDEPQETGVLSTPSKSENTAEVPPPKPPRPADPRQQAEETLKEAFPSIETGVVKAVLTASGYNVERAFHALLGMTDPTAQEELPPPPPAKPPRPSYPATSTTQQQLREDEIYARRLAEHFSDSQPRGRQGQEQSYNYGDEYPEERERNFFDDDLPVIRDNIRKGFLETQSKVNSWVQNFKKRLDGDEEDEQPASDGYLQSHGETQTYGRARRSGDSTRRSGDRERYDADPQVLGDDFSALELRDAEAPPPRPARPLANIRPANTSQERRKVSFQDGPPEEIDNLYDAPKTKTPPTGGKSSKWQPLSTTSHSPVGENDPFSLGDSEDERDNKPKDVPAGEDNDLQKLTAEAMESEIGSDSKDSKSSQVPFIDLRFLAAIVVYTYLEVNDICNIMTFSLNMLTTLTLILLVALLDTVCATPTPNYPINSQLPPVARISQPFNFTFSSGTFTNGGTGLQYSLSNAPSWLKVDSASQTLYGTPGAGDAGAPQFLLVATDQSGSGSMSVTLVVSSDLGPQPGKSLLPQLAKNGPTSGPATVFMHPGRSFSIDFDPKEIFANTQANTVYYATSAPYNAPLPSWMYFDSSSLKFSGNTPSNPSSVPQSFGFNLIASDAAGFSAAMVSFEIVVSQHILSFKETAQTLNFTRGQPFSTPYFIDGLSLDNHSVTADNLSHFSLDGPSWLKLDNDTLSLSGTAPKDADNQNITVTVGDIYGDNAKLELYLRVSQLFAKGVESCNATIGDEFSYTFDKALLSDDTVQLQVDLGAASSWAHYDTATETISGDVPNDLTPQTFPIKLKATQGSVTEERNLNLSIFKSGKGGVVSDNQTSSGTNHGTNKRKAGIIAAAVLVPLAVIAAASILIFLCCRRRPSKATTTKQIDEENRAEDRHLESTPVAHPEKNLAEAEVAEIPRTFSNSSDSSHDSAPPQLQLDPLWETASLEDEQQRHTQSPSAHVLPQNFVMDWGNVSIRTDKTHASPNVSPTRSTSVSQTSPFTRRGSRRYSRREPLKPIQARSLKRDSIMSSKSKRNSRRSSGISVAAGLPVRLSGAGHGAGGFGPLRTDMVGTSWYTTQVSLQSDDTSIENLATMFPRPPHVRNRDGSISTRHRSYQKRVSMNSNRPLSAEPPEPDSLEAFIQGRARSRNSGNPLFSARMNSSGSTGYRALEKARRSSSIAETTVSTSTFADDRQQAELRPISTISASVYGDDNRNSVIQGRRMSQISEVGAFPVNRNRTSQGLVQRYTEAIAELPRFWSQASMGSQPRFESPGESLTGSDDYYDLIDERENPEGGRQWYPLNTQTQQHSGTEEVTNAADSTRQSGELSPISDAGGSRVRRMSLLRTGGQDSSPTAIRHWRLANTQERRPSIEDSDGLQPTTNSSFRGDLAFV</sequence>
<dbReference type="Pfam" id="PF02845">
    <property type="entry name" value="CUE"/>
    <property type="match status" value="1"/>
</dbReference>
<dbReference type="Gene3D" id="1.10.8.10">
    <property type="entry name" value="DNA helicase RuvA subunit, C-terminal domain"/>
    <property type="match status" value="1"/>
</dbReference>
<dbReference type="InterPro" id="IPR003892">
    <property type="entry name" value="CUE"/>
</dbReference>
<evidence type="ECO:0000256" key="1">
    <source>
        <dbReference type="SAM" id="MobiDB-lite"/>
    </source>
</evidence>
<evidence type="ECO:0000259" key="3">
    <source>
        <dbReference type="PROSITE" id="PS51140"/>
    </source>
</evidence>
<dbReference type="GO" id="GO:0043130">
    <property type="term" value="F:ubiquitin binding"/>
    <property type="evidence" value="ECO:0007669"/>
    <property type="project" value="InterPro"/>
</dbReference>
<feature type="compositionally biased region" description="Polar residues" evidence="1">
    <location>
        <begin position="41"/>
        <end position="52"/>
    </location>
</feature>
<feature type="transmembrane region" description="Helical" evidence="2">
    <location>
        <begin position="872"/>
        <end position="893"/>
    </location>
</feature>
<keyword evidence="2" id="KW-0472">Membrane</keyword>
<dbReference type="InterPro" id="IPR009060">
    <property type="entry name" value="UBA-like_sf"/>
</dbReference>
<feature type="compositionally biased region" description="Polar residues" evidence="1">
    <location>
        <begin position="8"/>
        <end position="27"/>
    </location>
</feature>
<dbReference type="GO" id="GO:0016020">
    <property type="term" value="C:membrane"/>
    <property type="evidence" value="ECO:0007669"/>
    <property type="project" value="InterPro"/>
</dbReference>
<dbReference type="SMART" id="SM00736">
    <property type="entry name" value="CADG"/>
    <property type="match status" value="3"/>
</dbReference>
<dbReference type="RefSeq" id="XP_040728781.1">
    <property type="nucleotide sequence ID" value="XM_040874940.1"/>
</dbReference>
<feature type="compositionally biased region" description="Polar residues" evidence="1">
    <location>
        <begin position="1328"/>
        <end position="1349"/>
    </location>
</feature>
<dbReference type="SUPFAM" id="SSF46934">
    <property type="entry name" value="UBA-like"/>
    <property type="match status" value="1"/>
</dbReference>
<dbReference type="SUPFAM" id="SSF49313">
    <property type="entry name" value="Cadherin-like"/>
    <property type="match status" value="4"/>
</dbReference>
<gene>
    <name evidence="4" type="ORF">BHQ10_000276</name>
</gene>
<dbReference type="GO" id="GO:0005509">
    <property type="term" value="F:calcium ion binding"/>
    <property type="evidence" value="ECO:0007669"/>
    <property type="project" value="InterPro"/>
</dbReference>
<feature type="domain" description="CUE" evidence="3">
    <location>
        <begin position="66"/>
        <end position="109"/>
    </location>
</feature>
<feature type="compositionally biased region" description="Basic and acidic residues" evidence="1">
    <location>
        <begin position="177"/>
        <end position="187"/>
    </location>
</feature>
<feature type="region of interest" description="Disordered" evidence="1">
    <location>
        <begin position="902"/>
        <end position="931"/>
    </location>
</feature>
<feature type="compositionally biased region" description="Basic and acidic residues" evidence="1">
    <location>
        <begin position="245"/>
        <end position="261"/>
    </location>
</feature>
<feature type="region of interest" description="Disordered" evidence="1">
    <location>
        <begin position="1118"/>
        <end position="1156"/>
    </location>
</feature>
<feature type="region of interest" description="Disordered" evidence="1">
    <location>
        <begin position="1"/>
        <end position="83"/>
    </location>
</feature>
<keyword evidence="2" id="KW-1133">Transmembrane helix</keyword>
<reference evidence="4 5" key="1">
    <citation type="journal article" date="2017" name="Biotechnol. Biofuels">
        <title>Differential beta-glucosidase expression as a function of carbon source availability in Talaromyces amestolkiae: a genomic and proteomic approach.</title>
        <authorList>
            <person name="de Eugenio L.I."/>
            <person name="Mendez-Liter J.A."/>
            <person name="Nieto-Dominguez M."/>
            <person name="Alonso L."/>
            <person name="Gil-Munoz J."/>
            <person name="Barriuso J."/>
            <person name="Prieto A."/>
            <person name="Martinez M.J."/>
        </authorList>
    </citation>
    <scope>NUCLEOTIDE SEQUENCE [LARGE SCALE GENOMIC DNA]</scope>
    <source>
        <strain evidence="4 5">CIB</strain>
    </source>
</reference>
<feature type="region of interest" description="Disordered" evidence="1">
    <location>
        <begin position="1384"/>
        <end position="1415"/>
    </location>
</feature>
<feature type="region of interest" description="Disordered" evidence="1">
    <location>
        <begin position="216"/>
        <end position="376"/>
    </location>
</feature>
<dbReference type="EMBL" id="MIKG01000001">
    <property type="protein sequence ID" value="RAO64264.1"/>
    <property type="molecule type" value="Genomic_DNA"/>
</dbReference>
<organism evidence="4 5">
    <name type="scientific">Talaromyces amestolkiae</name>
    <dbReference type="NCBI Taxonomy" id="1196081"/>
    <lineage>
        <taxon>Eukaryota</taxon>
        <taxon>Fungi</taxon>
        <taxon>Dikarya</taxon>
        <taxon>Ascomycota</taxon>
        <taxon>Pezizomycotina</taxon>
        <taxon>Eurotiomycetes</taxon>
        <taxon>Eurotiomycetidae</taxon>
        <taxon>Eurotiales</taxon>
        <taxon>Trichocomaceae</taxon>
        <taxon>Talaromyces</taxon>
        <taxon>Talaromyces sect. Talaromyces</taxon>
    </lineage>
</organism>
<evidence type="ECO:0000313" key="4">
    <source>
        <dbReference type="EMBL" id="RAO64264.1"/>
    </source>
</evidence>
<feature type="compositionally biased region" description="Polar residues" evidence="1">
    <location>
        <begin position="330"/>
        <end position="344"/>
    </location>
</feature>
<dbReference type="PANTHER" id="PTHR16461">
    <property type="entry name" value="TOLL-INTERACTING PROTEIN"/>
    <property type="match status" value="1"/>
</dbReference>
<feature type="compositionally biased region" description="Basic and acidic residues" evidence="1">
    <location>
        <begin position="907"/>
        <end position="931"/>
    </location>
</feature>
<name>A0A364KL46_TALAM</name>
<dbReference type="STRING" id="1196081.A0A364KL46"/>
<proteinExistence type="predicted"/>
<dbReference type="Pfam" id="PF05345">
    <property type="entry name" value="He_PIG"/>
    <property type="match status" value="2"/>
</dbReference>
<dbReference type="PROSITE" id="PS51140">
    <property type="entry name" value="CUE"/>
    <property type="match status" value="1"/>
</dbReference>
<protein>
    <recommendedName>
        <fullName evidence="3">CUE domain-containing protein</fullName>
    </recommendedName>
</protein>